<dbReference type="GO" id="GO:0097589">
    <property type="term" value="C:archaeal-type flagellum"/>
    <property type="evidence" value="ECO:0007669"/>
    <property type="project" value="UniProtKB-SubCell"/>
</dbReference>
<accession>B0R519</accession>
<keyword evidence="4" id="KW-0325">Glycoprotein</keyword>
<proteinExistence type="inferred from homology"/>
<name>B0R519_HALS3</name>
<dbReference type="InterPro" id="IPR002774">
    <property type="entry name" value="Flagellin_arc-type"/>
</dbReference>
<dbReference type="EnsemblBacteria" id="CAP13834">
    <property type="protein sequence ID" value="CAP13834"/>
    <property type="gene ID" value="OE_2695F"/>
</dbReference>
<evidence type="ECO:0000256" key="1">
    <source>
        <dbReference type="ARBA" id="ARBA00004618"/>
    </source>
</evidence>
<dbReference type="Proteomes" id="UP000001321">
    <property type="component" value="Chromosome"/>
</dbReference>
<comment type="subcellular location">
    <subcellularLocation>
        <location evidence="1 5">Archaeal flagellum</location>
    </subcellularLocation>
</comment>
<reference evidence="6 7" key="1">
    <citation type="journal article" date="2008" name="Genomics">
        <title>Evolution in the laboratory: the genome of Halobacterium salinarum strain R1 compared to that of strain NRC-1.</title>
        <authorList>
            <person name="Pfeiffer F."/>
            <person name="Schuster S.C."/>
            <person name="Broicher A."/>
            <person name="Falb M."/>
            <person name="Palm P."/>
            <person name="Rodewald K."/>
            <person name="Ruepp A."/>
            <person name="Soppa J."/>
            <person name="Tittor J."/>
            <person name="Oesterhelt D."/>
        </authorList>
    </citation>
    <scope>NUCLEOTIDE SEQUENCE [LARGE SCALE GENOMIC DNA]</scope>
    <source>
        <strain evidence="7">ATCC 29341 / DSM 671 / R1</strain>
    </source>
</reference>
<dbReference type="PANTHER" id="PTHR35903:SF1">
    <property type="entry name" value="FLAGELLIN B1"/>
    <property type="match status" value="1"/>
</dbReference>
<sequence length="207" mass="21281">MESMRRGQVGIGTLVVFMAMILVAAMAASTLVDIGGMLQSRGDATGEEAVGQVTNGVSVTGAFGTITNATDDPFTDGTVSDIEIVVGQSAGSGNVNVSDVTVDWVGPRQATTLSWTDGTANSSRFTTRKATGNSATVLADAEDRIEIVINATAVEENQDSFSGTSNDNHGLYAGERAELVITTQYGASTTYWVSVPESVTGASAVSV</sequence>
<dbReference type="GO" id="GO:0097588">
    <property type="term" value="P:archaeal or bacterial-type flagellum-dependent cell motility"/>
    <property type="evidence" value="ECO:0007669"/>
    <property type="project" value="InterPro"/>
</dbReference>
<dbReference type="GO" id="GO:0005198">
    <property type="term" value="F:structural molecule activity"/>
    <property type="evidence" value="ECO:0007669"/>
    <property type="project" value="InterPro"/>
</dbReference>
<dbReference type="AlphaFoldDB" id="B0R519"/>
<keyword evidence="6" id="KW-0282">Flagellum</keyword>
<protein>
    <recommendedName>
        <fullName evidence="5">Flagellin</fullName>
    </recommendedName>
</protein>
<evidence type="ECO:0000256" key="4">
    <source>
        <dbReference type="ARBA" id="ARBA00023180"/>
    </source>
</evidence>
<evidence type="ECO:0000256" key="3">
    <source>
        <dbReference type="ARBA" id="ARBA00022440"/>
    </source>
</evidence>
<dbReference type="EMBL" id="AM774415">
    <property type="protein sequence ID" value="CAP13834.1"/>
    <property type="molecule type" value="Genomic_DNA"/>
</dbReference>
<keyword evidence="3 5" id="KW-0974">Archaeal flagellum</keyword>
<keyword evidence="6" id="KW-0969">Cilium</keyword>
<evidence type="ECO:0000313" key="7">
    <source>
        <dbReference type="Proteomes" id="UP000001321"/>
    </source>
</evidence>
<dbReference type="KEGG" id="hsl:OE_2695F"/>
<comment type="function">
    <text evidence="5">Flagellin is the subunit protein which polymerizes to form the filaments of archaeal flagella.</text>
</comment>
<evidence type="ECO:0000313" key="6">
    <source>
        <dbReference type="EMBL" id="CAP13834.1"/>
    </source>
</evidence>
<dbReference type="PANTHER" id="PTHR35903">
    <property type="entry name" value="FLAGELLIN B1"/>
    <property type="match status" value="1"/>
</dbReference>
<organism evidence="6 7">
    <name type="scientific">Halobacterium salinarum (strain ATCC 29341 / DSM 671 / R1)</name>
    <dbReference type="NCBI Taxonomy" id="478009"/>
    <lineage>
        <taxon>Archaea</taxon>
        <taxon>Methanobacteriati</taxon>
        <taxon>Methanobacteriota</taxon>
        <taxon>Stenosarchaea group</taxon>
        <taxon>Halobacteria</taxon>
        <taxon>Halobacteriales</taxon>
        <taxon>Halobacteriaceae</taxon>
        <taxon>Halobacterium</taxon>
        <taxon>Halobacterium salinarum NRC-34001</taxon>
    </lineage>
</organism>
<dbReference type="HOGENOM" id="CLU_051124_1_0_2"/>
<gene>
    <name evidence="6" type="primary">flgX</name>
    <name evidence="6" type="ordered locus">OE_2695F</name>
</gene>
<evidence type="ECO:0000256" key="2">
    <source>
        <dbReference type="ARBA" id="ARBA00010256"/>
    </source>
</evidence>
<comment type="similarity">
    <text evidence="2 5">Belongs to the archaeal flagellin family.</text>
</comment>
<dbReference type="NCBIfam" id="TIGR02537">
    <property type="entry name" value="arch_flag_Nterm"/>
    <property type="match status" value="1"/>
</dbReference>
<dbReference type="PhylomeDB" id="B0R519"/>
<evidence type="ECO:0000256" key="5">
    <source>
        <dbReference type="RuleBase" id="RU361282"/>
    </source>
</evidence>
<keyword evidence="6" id="KW-0966">Cell projection</keyword>
<dbReference type="Pfam" id="PF01917">
    <property type="entry name" value="Flagellin_arch-type"/>
    <property type="match status" value="1"/>
</dbReference>
<dbReference type="InterPro" id="IPR013373">
    <property type="entry name" value="Flagellin/pilin_N_arc"/>
</dbReference>